<dbReference type="PANTHER" id="PTHR43409">
    <property type="entry name" value="ANAEROBIC MAGNESIUM-PROTOPORPHYRIN IX MONOMETHYL ESTER CYCLASE-RELATED"/>
    <property type="match status" value="1"/>
</dbReference>
<dbReference type="SUPFAM" id="SSF102114">
    <property type="entry name" value="Radical SAM enzymes"/>
    <property type="match status" value="1"/>
</dbReference>
<dbReference type="SFLD" id="SFLDG01082">
    <property type="entry name" value="B12-binding_domain_containing"/>
    <property type="match status" value="1"/>
</dbReference>
<dbReference type="InterPro" id="IPR006158">
    <property type="entry name" value="Cobalamin-bd"/>
</dbReference>
<dbReference type="PROSITE" id="PS51332">
    <property type="entry name" value="B12_BINDING"/>
    <property type="match status" value="1"/>
</dbReference>
<dbReference type="Gene3D" id="3.80.30.20">
    <property type="entry name" value="tm_1862 like domain"/>
    <property type="match status" value="1"/>
</dbReference>
<evidence type="ECO:0000313" key="8">
    <source>
        <dbReference type="EMBL" id="OGB90008.1"/>
    </source>
</evidence>
<organism evidence="8 9">
    <name type="scientific">candidate division WOR-1 bacterium RIFCSPHIGHO2_01_FULL_53_15</name>
    <dbReference type="NCBI Taxonomy" id="1802564"/>
    <lineage>
        <taxon>Bacteria</taxon>
        <taxon>Bacillati</taxon>
        <taxon>Saganbacteria</taxon>
    </lineage>
</organism>
<accession>A0A1F4Q240</accession>
<dbReference type="InterPro" id="IPR023404">
    <property type="entry name" value="rSAM_horseshoe"/>
</dbReference>
<keyword evidence="3" id="KW-0479">Metal-binding</keyword>
<dbReference type="InterPro" id="IPR007197">
    <property type="entry name" value="rSAM"/>
</dbReference>
<dbReference type="EMBL" id="METM01000016">
    <property type="protein sequence ID" value="OGB90008.1"/>
    <property type="molecule type" value="Genomic_DNA"/>
</dbReference>
<reference evidence="8 9" key="1">
    <citation type="journal article" date="2016" name="Nat. Commun.">
        <title>Thousands of microbial genomes shed light on interconnected biogeochemical processes in an aquifer system.</title>
        <authorList>
            <person name="Anantharaman K."/>
            <person name="Brown C.T."/>
            <person name="Hug L.A."/>
            <person name="Sharon I."/>
            <person name="Castelle C.J."/>
            <person name="Probst A.J."/>
            <person name="Thomas B.C."/>
            <person name="Singh A."/>
            <person name="Wilkins M.J."/>
            <person name="Karaoz U."/>
            <person name="Brodie E.L."/>
            <person name="Williams K.H."/>
            <person name="Hubbard S.S."/>
            <person name="Banfield J.F."/>
        </authorList>
    </citation>
    <scope>NUCLEOTIDE SEQUENCE [LARGE SCALE GENOMIC DNA]</scope>
</reference>
<dbReference type="InterPro" id="IPR051198">
    <property type="entry name" value="BchE-like"/>
</dbReference>
<sequence>MINHTANSRRLLLVGGLGTTDLSGKVPRPGLLMLRQALRQSGHDAVIANYSTSLMGRLYPADLVSRSAAIFERSVKPLFLDGKKPLRHPLLAARSLLDIRELKVLAGEQAAVEKNVVAEIGREIVDRVRTERFDAVGFSLFFGGSTVASIRLAESLRAAEPSLPIIFGGPQTTHFSETIFQVTGAPTALVLGEGEQAIVGIAEIIDRLKAGRLDDLSRIPNVVFKNENGRLIATARSRLPNNDWLRLSADAYEEPDFEGVMRYAFIETSRGCPWLCNFCSQPLLSGKLRYLKPAESIVNEMAALNQRFGLTHFELVGSSTPPWQAAEIARALLARGLGDKFSWVAFMRGRDQDTGERDPFKLMDELKRAGAGALFFGAEAADDATLKLMGKKESVADVKTMMLAAGKAGLATMASFIYPYPGMPANEADLIIEFLKAVQPLSAPAQALGLYPGTDSANRANEIGCEIVYPDPHDQKLARAGLKAAATMNSPEVLKYLLTYPLILSLPMRFWPPLPWKIDGQDFSEYVGAVNKLQRRIAELGVLSGFSHSHYLISQVLKTSPRELAAKMFYLSLTGDPKATAGIIEEFNAQATGG</sequence>
<dbReference type="GO" id="GO:0051536">
    <property type="term" value="F:iron-sulfur cluster binding"/>
    <property type="evidence" value="ECO:0007669"/>
    <property type="project" value="UniProtKB-KW"/>
</dbReference>
<feature type="domain" description="B12-binding" evidence="6">
    <location>
        <begin position="76"/>
        <end position="215"/>
    </location>
</feature>
<evidence type="ECO:0000259" key="7">
    <source>
        <dbReference type="PROSITE" id="PS51918"/>
    </source>
</evidence>
<comment type="caution">
    <text evidence="8">The sequence shown here is derived from an EMBL/GenBank/DDBJ whole genome shotgun (WGS) entry which is preliminary data.</text>
</comment>
<dbReference type="InterPro" id="IPR036724">
    <property type="entry name" value="Cobalamin-bd_sf"/>
</dbReference>
<evidence type="ECO:0000256" key="4">
    <source>
        <dbReference type="ARBA" id="ARBA00023004"/>
    </source>
</evidence>
<dbReference type="SUPFAM" id="SSF52242">
    <property type="entry name" value="Cobalamin (vitamin B12)-binding domain"/>
    <property type="match status" value="1"/>
</dbReference>
<dbReference type="InterPro" id="IPR058240">
    <property type="entry name" value="rSAM_sf"/>
</dbReference>
<protein>
    <submittedName>
        <fullName evidence="8">Uncharacterized protein</fullName>
    </submittedName>
</protein>
<evidence type="ECO:0000313" key="9">
    <source>
        <dbReference type="Proteomes" id="UP000178724"/>
    </source>
</evidence>
<dbReference type="SMART" id="SM00729">
    <property type="entry name" value="Elp3"/>
    <property type="match status" value="1"/>
</dbReference>
<keyword evidence="4" id="KW-0408">Iron</keyword>
<evidence type="ECO:0000259" key="6">
    <source>
        <dbReference type="PROSITE" id="PS51332"/>
    </source>
</evidence>
<dbReference type="Proteomes" id="UP000178724">
    <property type="component" value="Unassembled WGS sequence"/>
</dbReference>
<dbReference type="InterPro" id="IPR006638">
    <property type="entry name" value="Elp3/MiaA/NifB-like_rSAM"/>
</dbReference>
<comment type="cofactor">
    <cofactor evidence="1">
        <name>[4Fe-4S] cluster</name>
        <dbReference type="ChEBI" id="CHEBI:49883"/>
    </cofactor>
</comment>
<name>A0A1F4Q240_UNCSA</name>
<dbReference type="Gene3D" id="3.40.50.280">
    <property type="entry name" value="Cobalamin-binding domain"/>
    <property type="match status" value="1"/>
</dbReference>
<proteinExistence type="predicted"/>
<dbReference type="PROSITE" id="PS51918">
    <property type="entry name" value="RADICAL_SAM"/>
    <property type="match status" value="1"/>
</dbReference>
<gene>
    <name evidence="8" type="ORF">A2625_01530</name>
</gene>
<evidence type="ECO:0000256" key="1">
    <source>
        <dbReference type="ARBA" id="ARBA00001966"/>
    </source>
</evidence>
<dbReference type="Pfam" id="PF02310">
    <property type="entry name" value="B12-binding"/>
    <property type="match status" value="1"/>
</dbReference>
<keyword evidence="2" id="KW-0949">S-adenosyl-L-methionine</keyword>
<dbReference type="GO" id="GO:0046872">
    <property type="term" value="F:metal ion binding"/>
    <property type="evidence" value="ECO:0007669"/>
    <property type="project" value="UniProtKB-KW"/>
</dbReference>
<dbReference type="GO" id="GO:0031419">
    <property type="term" value="F:cobalamin binding"/>
    <property type="evidence" value="ECO:0007669"/>
    <property type="project" value="InterPro"/>
</dbReference>
<dbReference type="SFLD" id="SFLDS00029">
    <property type="entry name" value="Radical_SAM"/>
    <property type="match status" value="1"/>
</dbReference>
<keyword evidence="5" id="KW-0411">Iron-sulfur</keyword>
<dbReference type="CDD" id="cd01335">
    <property type="entry name" value="Radical_SAM"/>
    <property type="match status" value="1"/>
</dbReference>
<evidence type="ECO:0000256" key="2">
    <source>
        <dbReference type="ARBA" id="ARBA00022691"/>
    </source>
</evidence>
<dbReference type="Pfam" id="PF04055">
    <property type="entry name" value="Radical_SAM"/>
    <property type="match status" value="1"/>
</dbReference>
<dbReference type="AlphaFoldDB" id="A0A1F4Q240"/>
<dbReference type="GO" id="GO:0003824">
    <property type="term" value="F:catalytic activity"/>
    <property type="evidence" value="ECO:0007669"/>
    <property type="project" value="InterPro"/>
</dbReference>
<feature type="domain" description="Radical SAM core" evidence="7">
    <location>
        <begin position="258"/>
        <end position="501"/>
    </location>
</feature>
<evidence type="ECO:0000256" key="3">
    <source>
        <dbReference type="ARBA" id="ARBA00022723"/>
    </source>
</evidence>
<evidence type="ECO:0000256" key="5">
    <source>
        <dbReference type="ARBA" id="ARBA00023014"/>
    </source>
</evidence>